<dbReference type="InterPro" id="IPR018114">
    <property type="entry name" value="TRYPSIN_HIS"/>
</dbReference>
<evidence type="ECO:0000313" key="9">
    <source>
        <dbReference type="EMBL" id="KAG6457875.1"/>
    </source>
</evidence>
<dbReference type="EMBL" id="JH668560">
    <property type="protein sequence ID" value="KAG6457875.1"/>
    <property type="molecule type" value="Genomic_DNA"/>
</dbReference>
<dbReference type="CDD" id="cd00190">
    <property type="entry name" value="Tryp_SPc"/>
    <property type="match status" value="1"/>
</dbReference>
<comment type="subcellular location">
    <subcellularLocation>
        <location evidence="1">Secreted</location>
        <location evidence="1">Extracellular space</location>
    </subcellularLocation>
</comment>
<dbReference type="PANTHER" id="PTHR24252:SF7">
    <property type="entry name" value="HYALIN"/>
    <property type="match status" value="1"/>
</dbReference>
<evidence type="ECO:0000313" key="10">
    <source>
        <dbReference type="Proteomes" id="UP000791440"/>
    </source>
</evidence>
<dbReference type="GO" id="GO:0005576">
    <property type="term" value="C:extracellular region"/>
    <property type="evidence" value="ECO:0007669"/>
    <property type="project" value="UniProtKB-SubCell"/>
</dbReference>
<feature type="signal peptide" evidence="7">
    <location>
        <begin position="1"/>
        <end position="17"/>
    </location>
</feature>
<keyword evidence="7" id="KW-0732">Signal</keyword>
<evidence type="ECO:0000256" key="3">
    <source>
        <dbReference type="ARBA" id="ARBA00023157"/>
    </source>
</evidence>
<evidence type="ECO:0000256" key="5">
    <source>
        <dbReference type="ARBA" id="ARBA00055534"/>
    </source>
</evidence>
<dbReference type="GO" id="GO:0006508">
    <property type="term" value="P:proteolysis"/>
    <property type="evidence" value="ECO:0007669"/>
    <property type="project" value="InterPro"/>
</dbReference>
<organism evidence="9 10">
    <name type="scientific">Manduca sexta</name>
    <name type="common">Tobacco hawkmoth</name>
    <name type="synonym">Tobacco hornworm</name>
    <dbReference type="NCBI Taxonomy" id="7130"/>
    <lineage>
        <taxon>Eukaryota</taxon>
        <taxon>Metazoa</taxon>
        <taxon>Ecdysozoa</taxon>
        <taxon>Arthropoda</taxon>
        <taxon>Hexapoda</taxon>
        <taxon>Insecta</taxon>
        <taxon>Pterygota</taxon>
        <taxon>Neoptera</taxon>
        <taxon>Endopterygota</taxon>
        <taxon>Lepidoptera</taxon>
        <taxon>Glossata</taxon>
        <taxon>Ditrysia</taxon>
        <taxon>Bombycoidea</taxon>
        <taxon>Sphingidae</taxon>
        <taxon>Sphinginae</taxon>
        <taxon>Sphingini</taxon>
        <taxon>Manduca</taxon>
    </lineage>
</organism>
<dbReference type="FunFam" id="2.40.10.10:FF:000068">
    <property type="entry name" value="transmembrane protease serine 2"/>
    <property type="match status" value="1"/>
</dbReference>
<keyword evidence="6" id="KW-1205">Fibrinolytic toxin</keyword>
<evidence type="ECO:0000256" key="7">
    <source>
        <dbReference type="SAM" id="SignalP"/>
    </source>
</evidence>
<comment type="function">
    <text evidence="5">Fibrinolytic activity; shows preferential cleavage of Arg-Gly bonds in all three fibrinogen chains. Contact with the caterpillars causes severe bleeding, due the anticoagulant effect of the protein.</text>
</comment>
<dbReference type="Proteomes" id="UP000791440">
    <property type="component" value="Unassembled WGS sequence"/>
</dbReference>
<accession>A0A921ZHK3</accession>
<evidence type="ECO:0000256" key="4">
    <source>
        <dbReference type="ARBA" id="ARBA00023240"/>
    </source>
</evidence>
<dbReference type="PROSITE" id="PS50240">
    <property type="entry name" value="TRYPSIN_DOM"/>
    <property type="match status" value="1"/>
</dbReference>
<keyword evidence="4" id="KW-1199">Hemostasis impairing toxin</keyword>
<evidence type="ECO:0000259" key="8">
    <source>
        <dbReference type="PROSITE" id="PS50240"/>
    </source>
</evidence>
<dbReference type="InterPro" id="IPR001254">
    <property type="entry name" value="Trypsin_dom"/>
</dbReference>
<keyword evidence="2" id="KW-0800">Toxin</keyword>
<evidence type="ECO:0000256" key="6">
    <source>
        <dbReference type="ARBA" id="ARBA00084094"/>
    </source>
</evidence>
<dbReference type="AlphaFoldDB" id="A0A921ZHK3"/>
<sequence>MRFVIGLLALGVSAVAAVPAKSPRIIGGSKTTIDQYPSLVALLFSWDGITFHQTCGGVILTSRSVLTAAHCLHGDPVNRWRIRSGSTFSNSGGVIHTLSTYIIHNNFNKWNRDNDVAIMRTNFNFVFNQFTQAGSIAGSNFLVPIQDPVYTAGWGSIYLNEPPVEELRHAQKLTVNLFACRFRYMTIGRAVTDNMMCAGWLEEGGRDHCRGDNGGPLYHSGVVVGLVSWGEVCGSSHFPGVYVRVARFTHWIQANT</sequence>
<dbReference type="SMART" id="SM00020">
    <property type="entry name" value="Tryp_SPc"/>
    <property type="match status" value="1"/>
</dbReference>
<keyword evidence="3" id="KW-1015">Disulfide bond</keyword>
<keyword evidence="10" id="KW-1185">Reference proteome</keyword>
<dbReference type="PANTHER" id="PTHR24252">
    <property type="entry name" value="ACROSIN-RELATED"/>
    <property type="match status" value="1"/>
</dbReference>
<name>A0A921ZHK3_MANSE</name>
<evidence type="ECO:0000256" key="1">
    <source>
        <dbReference type="ARBA" id="ARBA00004239"/>
    </source>
</evidence>
<dbReference type="Pfam" id="PF00089">
    <property type="entry name" value="Trypsin"/>
    <property type="match status" value="1"/>
</dbReference>
<protein>
    <recommendedName>
        <fullName evidence="8">Peptidase S1 domain-containing protein</fullName>
    </recommendedName>
</protein>
<reference evidence="9" key="2">
    <citation type="submission" date="2020-12" db="EMBL/GenBank/DDBJ databases">
        <authorList>
            <person name="Kanost M."/>
        </authorList>
    </citation>
    <scope>NUCLEOTIDE SEQUENCE</scope>
</reference>
<comment type="caution">
    <text evidence="9">The sequence shown here is derived from an EMBL/GenBank/DDBJ whole genome shotgun (WGS) entry which is preliminary data.</text>
</comment>
<evidence type="ECO:0000256" key="2">
    <source>
        <dbReference type="ARBA" id="ARBA00022656"/>
    </source>
</evidence>
<dbReference type="PROSITE" id="PS00134">
    <property type="entry name" value="TRYPSIN_HIS"/>
    <property type="match status" value="1"/>
</dbReference>
<feature type="domain" description="Peptidase S1" evidence="8">
    <location>
        <begin position="25"/>
        <end position="256"/>
    </location>
</feature>
<dbReference type="GO" id="GO:0004252">
    <property type="term" value="F:serine-type endopeptidase activity"/>
    <property type="evidence" value="ECO:0007669"/>
    <property type="project" value="InterPro"/>
</dbReference>
<dbReference type="GO" id="GO:0090729">
    <property type="term" value="F:toxin activity"/>
    <property type="evidence" value="ECO:0007669"/>
    <property type="project" value="UniProtKB-KW"/>
</dbReference>
<feature type="chain" id="PRO_5036904360" description="Peptidase S1 domain-containing protein" evidence="7">
    <location>
        <begin position="18"/>
        <end position="256"/>
    </location>
</feature>
<proteinExistence type="predicted"/>
<reference evidence="9" key="1">
    <citation type="journal article" date="2016" name="Insect Biochem. Mol. Biol.">
        <title>Multifaceted biological insights from a draft genome sequence of the tobacco hornworm moth, Manduca sexta.</title>
        <authorList>
            <person name="Kanost M.R."/>
            <person name="Arrese E.L."/>
            <person name="Cao X."/>
            <person name="Chen Y.R."/>
            <person name="Chellapilla S."/>
            <person name="Goldsmith M.R."/>
            <person name="Grosse-Wilde E."/>
            <person name="Heckel D.G."/>
            <person name="Herndon N."/>
            <person name="Jiang H."/>
            <person name="Papanicolaou A."/>
            <person name="Qu J."/>
            <person name="Soulages J.L."/>
            <person name="Vogel H."/>
            <person name="Walters J."/>
            <person name="Waterhouse R.M."/>
            <person name="Ahn S.J."/>
            <person name="Almeida F.C."/>
            <person name="An C."/>
            <person name="Aqrawi P."/>
            <person name="Bretschneider A."/>
            <person name="Bryant W.B."/>
            <person name="Bucks S."/>
            <person name="Chao H."/>
            <person name="Chevignon G."/>
            <person name="Christen J.M."/>
            <person name="Clarke D.F."/>
            <person name="Dittmer N.T."/>
            <person name="Ferguson L.C.F."/>
            <person name="Garavelou S."/>
            <person name="Gordon K.H.J."/>
            <person name="Gunaratna R.T."/>
            <person name="Han Y."/>
            <person name="Hauser F."/>
            <person name="He Y."/>
            <person name="Heidel-Fischer H."/>
            <person name="Hirsh A."/>
            <person name="Hu Y."/>
            <person name="Jiang H."/>
            <person name="Kalra D."/>
            <person name="Klinner C."/>
            <person name="Konig C."/>
            <person name="Kovar C."/>
            <person name="Kroll A.R."/>
            <person name="Kuwar S.S."/>
            <person name="Lee S.L."/>
            <person name="Lehman R."/>
            <person name="Li K."/>
            <person name="Li Z."/>
            <person name="Liang H."/>
            <person name="Lovelace S."/>
            <person name="Lu Z."/>
            <person name="Mansfield J.H."/>
            <person name="McCulloch K.J."/>
            <person name="Mathew T."/>
            <person name="Morton B."/>
            <person name="Muzny D.M."/>
            <person name="Neunemann D."/>
            <person name="Ongeri F."/>
            <person name="Pauchet Y."/>
            <person name="Pu L.L."/>
            <person name="Pyrousis I."/>
            <person name="Rao X.J."/>
            <person name="Redding A."/>
            <person name="Roesel C."/>
            <person name="Sanchez-Gracia A."/>
            <person name="Schaack S."/>
            <person name="Shukla A."/>
            <person name="Tetreau G."/>
            <person name="Wang Y."/>
            <person name="Xiong G.H."/>
            <person name="Traut W."/>
            <person name="Walsh T.K."/>
            <person name="Worley K.C."/>
            <person name="Wu D."/>
            <person name="Wu W."/>
            <person name="Wu Y.Q."/>
            <person name="Zhang X."/>
            <person name="Zou Z."/>
            <person name="Zucker H."/>
            <person name="Briscoe A.D."/>
            <person name="Burmester T."/>
            <person name="Clem R.J."/>
            <person name="Feyereisen R."/>
            <person name="Grimmelikhuijzen C.J.P."/>
            <person name="Hamodrakas S.J."/>
            <person name="Hansson B.S."/>
            <person name="Huguet E."/>
            <person name="Jermiin L.S."/>
            <person name="Lan Q."/>
            <person name="Lehman H.K."/>
            <person name="Lorenzen M."/>
            <person name="Merzendorfer H."/>
            <person name="Michalopoulos I."/>
            <person name="Morton D.B."/>
            <person name="Muthukrishnan S."/>
            <person name="Oakeshott J.G."/>
            <person name="Palmer W."/>
            <person name="Park Y."/>
            <person name="Passarelli A.L."/>
            <person name="Rozas J."/>
            <person name="Schwartz L.M."/>
            <person name="Smith W."/>
            <person name="Southgate A."/>
            <person name="Vilcinskas A."/>
            <person name="Vogt R."/>
            <person name="Wang P."/>
            <person name="Werren J."/>
            <person name="Yu X.Q."/>
            <person name="Zhou J.J."/>
            <person name="Brown S.J."/>
            <person name="Scherer S.E."/>
            <person name="Richards S."/>
            <person name="Blissard G.W."/>
        </authorList>
    </citation>
    <scope>NUCLEOTIDE SEQUENCE</scope>
</reference>
<gene>
    <name evidence="9" type="ORF">O3G_MSEX010539</name>
</gene>